<feature type="compositionally biased region" description="Polar residues" evidence="1">
    <location>
        <begin position="1022"/>
        <end position="1035"/>
    </location>
</feature>
<evidence type="ECO:0000256" key="1">
    <source>
        <dbReference type="SAM" id="MobiDB-lite"/>
    </source>
</evidence>
<feature type="compositionally biased region" description="Basic and acidic residues" evidence="1">
    <location>
        <begin position="952"/>
        <end position="971"/>
    </location>
</feature>
<dbReference type="InterPro" id="IPR003959">
    <property type="entry name" value="ATPase_AAA_core"/>
</dbReference>
<dbReference type="InterPro" id="IPR027417">
    <property type="entry name" value="P-loop_NTPase"/>
</dbReference>
<dbReference type="Pfam" id="PF22942">
    <property type="entry name" value="DUF7025"/>
    <property type="match status" value="1"/>
</dbReference>
<feature type="domain" description="AAA+ ATPase" evidence="2">
    <location>
        <begin position="692"/>
        <end position="819"/>
    </location>
</feature>
<dbReference type="SUPFAM" id="SSF52540">
    <property type="entry name" value="P-loop containing nucleoside triphosphate hydrolases"/>
    <property type="match status" value="1"/>
</dbReference>
<dbReference type="SMART" id="SM00382">
    <property type="entry name" value="AAA"/>
    <property type="match status" value="1"/>
</dbReference>
<dbReference type="CDD" id="cd19481">
    <property type="entry name" value="RecA-like_protease"/>
    <property type="match status" value="1"/>
</dbReference>
<accession>A0A423VRI8</accession>
<evidence type="ECO:0000313" key="3">
    <source>
        <dbReference type="EMBL" id="ROV93678.1"/>
    </source>
</evidence>
<feature type="compositionally biased region" description="Acidic residues" evidence="1">
    <location>
        <begin position="86"/>
        <end position="107"/>
    </location>
</feature>
<proteinExistence type="predicted"/>
<keyword evidence="4" id="KW-1185">Reference proteome</keyword>
<dbReference type="OrthoDB" id="10042665at2759"/>
<sequence>MFQKEVLDSAEGIIVGEDLGVEVPAVDPPKVMIPHEEVIVENEQGVLGGKGTEDVGVPSKSDPMSVVTEEQHSAGLEDAPAKLDDGPVEDSSIEDSPVEDSEEEDQSEMPKIPEKVAVRWSDYEHFKNLYNSQEEGLAIIEVLYGHPDLANEIALENIRRKSSNRYIASRVKPEVKSRWIHRVRIRSSAVIHLLARLTSTTSVTVNWATETSKPRVFCRPFSTLYYTLPLVKRCFEMLQALVAYEQSHDGDVVQAPDLYDLQSSMLANKTALPVDGVQESKDTEGTPTIIMPSLANMQETVYGIEDPVTALQHVQKYVEFVEEHIVPLWDEAATCSSKKTMVRFSDLPMYFRPGDLLFVSNESAKCSDNSKYGKRHAVQNFYRFSHLVPSDMTYQYDQEPIDYLKCGREYKIFVYHIDFDGDTYGPLSGWYWIKDYEGEKDIRSLEIYPARFEKDLVRMKSELSERGQRFLSILRKRHLYYEGWSISFHAFDQGTRTDTEHIEGDIIIDFKEGYQTAPDMRKDNWISIVDEPTDTPEDNEGLGPETYYWEDSTRTKSCGADRDSVQIRENISFHLFRAFRELDSWLKAYAAEEPWLKAREADLSSHFSEEDLVLLPQRLIAYSFRARKFFEANVDCITSVPTPKNTFRDLKIKDSHKNLVRSLVRAHFHKQQMRRSANAVNLDQDFIRGKGAGLVILLHGVPGVGKTTTAEAVALSNRKPLFALTSGDLGSTPAAVEQALKETFRLAQLWDCVLLLDEADLFLSRREVEDLERNSLVSVFLRVMEYYNGVLFLTTNRVGTIDEAFKSRIHLSIYYPPLDWKQTREIFEVNIRRLREIEAAKLGAQAELDQNNPIHHTAVEIEDRRILHFAKKHFESHREPERWNGRQIRNAFQVAYSLAQSTAHEDDTEDETDVHTNKNGAPVATRLVLDDEQFEVVSQSIERFDNYLSRTRGRDSDRNREFNVRNDRYRDPEDEDLEQHPGYSRRGPDTRSGASRPRPSVRPSMHGGIEMDQDDDDREAPQQRSTKRQPASRYSSGGRGPARPSQPSALLTPGTPLSRMTRDSEYDEQEISDGEHYTDDDLGYQSRGGSISGARIRSPGLSPATPRHRRGYA</sequence>
<dbReference type="PANTHER" id="PTHR46411:SF3">
    <property type="entry name" value="AAA+ ATPASE DOMAIN-CONTAINING PROTEIN"/>
    <property type="match status" value="1"/>
</dbReference>
<dbReference type="InterPro" id="IPR054289">
    <property type="entry name" value="DUF7025"/>
</dbReference>
<comment type="caution">
    <text evidence="3">The sequence shown here is derived from an EMBL/GenBank/DDBJ whole genome shotgun (WGS) entry which is preliminary data.</text>
</comment>
<dbReference type="Pfam" id="PF00004">
    <property type="entry name" value="AAA"/>
    <property type="match status" value="1"/>
</dbReference>
<protein>
    <recommendedName>
        <fullName evidence="2">AAA+ ATPase domain-containing protein</fullName>
    </recommendedName>
</protein>
<dbReference type="EMBL" id="LKEB01000079">
    <property type="protein sequence ID" value="ROV93678.1"/>
    <property type="molecule type" value="Genomic_DNA"/>
</dbReference>
<feature type="region of interest" description="Disordered" evidence="1">
    <location>
        <begin position="46"/>
        <end position="110"/>
    </location>
</feature>
<dbReference type="GO" id="GO:0016887">
    <property type="term" value="F:ATP hydrolysis activity"/>
    <property type="evidence" value="ECO:0007669"/>
    <property type="project" value="InterPro"/>
</dbReference>
<evidence type="ECO:0000313" key="4">
    <source>
        <dbReference type="Proteomes" id="UP000285146"/>
    </source>
</evidence>
<dbReference type="PANTHER" id="PTHR46411">
    <property type="entry name" value="FAMILY ATPASE, PUTATIVE-RELATED"/>
    <property type="match status" value="1"/>
</dbReference>
<dbReference type="Pfam" id="PF23232">
    <property type="entry name" value="AAA_lid_13"/>
    <property type="match status" value="1"/>
</dbReference>
<dbReference type="STRING" id="1230097.A0A423VRI8"/>
<dbReference type="Proteomes" id="UP000285146">
    <property type="component" value="Unassembled WGS sequence"/>
</dbReference>
<organism evidence="3 4">
    <name type="scientific">Cytospora leucostoma</name>
    <dbReference type="NCBI Taxonomy" id="1230097"/>
    <lineage>
        <taxon>Eukaryota</taxon>
        <taxon>Fungi</taxon>
        <taxon>Dikarya</taxon>
        <taxon>Ascomycota</taxon>
        <taxon>Pezizomycotina</taxon>
        <taxon>Sordariomycetes</taxon>
        <taxon>Sordariomycetidae</taxon>
        <taxon>Diaporthales</taxon>
        <taxon>Cytosporaceae</taxon>
        <taxon>Cytospora</taxon>
    </lineage>
</organism>
<dbReference type="InterPro" id="IPR003593">
    <property type="entry name" value="AAA+_ATPase"/>
</dbReference>
<dbReference type="InterPro" id="IPR056599">
    <property type="entry name" value="AAA_lid_fung"/>
</dbReference>
<dbReference type="InParanoid" id="A0A423VRI8"/>
<dbReference type="Gene3D" id="3.40.50.300">
    <property type="entry name" value="P-loop containing nucleotide triphosphate hydrolases"/>
    <property type="match status" value="1"/>
</dbReference>
<dbReference type="AlphaFoldDB" id="A0A423VRI8"/>
<name>A0A423VRI8_9PEZI</name>
<gene>
    <name evidence="3" type="ORF">VPNG_08867</name>
</gene>
<evidence type="ECO:0000259" key="2">
    <source>
        <dbReference type="SMART" id="SM00382"/>
    </source>
</evidence>
<reference evidence="3 4" key="1">
    <citation type="submission" date="2015-09" db="EMBL/GenBank/DDBJ databases">
        <title>Host preference determinants of Valsa canker pathogens revealed by comparative genomics.</title>
        <authorList>
            <person name="Yin Z."/>
            <person name="Huang L."/>
        </authorList>
    </citation>
    <scope>NUCLEOTIDE SEQUENCE [LARGE SCALE GENOMIC DNA]</scope>
    <source>
        <strain evidence="3 4">SXYLt</strain>
    </source>
</reference>
<dbReference type="GO" id="GO:0005524">
    <property type="term" value="F:ATP binding"/>
    <property type="evidence" value="ECO:0007669"/>
    <property type="project" value="InterPro"/>
</dbReference>
<feature type="region of interest" description="Disordered" evidence="1">
    <location>
        <begin position="951"/>
        <end position="1113"/>
    </location>
</feature>
<feature type="region of interest" description="Disordered" evidence="1">
    <location>
        <begin position="900"/>
        <end position="919"/>
    </location>
</feature>